<dbReference type="RefSeq" id="WP_413278479.1">
    <property type="nucleotide sequence ID" value="NZ_JBHFNT010000139.1"/>
</dbReference>
<keyword evidence="2" id="KW-1185">Reference proteome</keyword>
<name>A0ABV4WM08_9CYAN</name>
<evidence type="ECO:0000313" key="1">
    <source>
        <dbReference type="EMBL" id="MFB2836085.1"/>
    </source>
</evidence>
<organism evidence="1 2">
    <name type="scientific">Floridaenema evergladense BLCC-F167</name>
    <dbReference type="NCBI Taxonomy" id="3153639"/>
    <lineage>
        <taxon>Bacteria</taxon>
        <taxon>Bacillati</taxon>
        <taxon>Cyanobacteriota</taxon>
        <taxon>Cyanophyceae</taxon>
        <taxon>Oscillatoriophycideae</taxon>
        <taxon>Aerosakkonematales</taxon>
        <taxon>Aerosakkonemataceae</taxon>
        <taxon>Floridanema</taxon>
        <taxon>Floridanema evergladense</taxon>
    </lineage>
</organism>
<dbReference type="Pfam" id="PF11320">
    <property type="entry name" value="DUF3122"/>
    <property type="match status" value="1"/>
</dbReference>
<protein>
    <submittedName>
        <fullName evidence="1">DUF3122 domain-containing protein</fullName>
    </submittedName>
</protein>
<gene>
    <name evidence="1" type="ORF">ACE1CA_16255</name>
</gene>
<comment type="caution">
    <text evidence="1">The sequence shown here is derived from an EMBL/GenBank/DDBJ whole genome shotgun (WGS) entry which is preliminary data.</text>
</comment>
<sequence length="180" mass="19942">MSRYRVRKIFSYLLLQGTLVLTILLGLGIVNIADAAATIRQIEEAPGQVVYQSRQTLADQHGNTWQAIAFKRIRSNGKSSLELRLVAFPGIAKIDHTKPLLLTNSLGKTLTATDVSQTIFTDPSNPELNVAQYEIQPLLPQLQAEIPLKLTIPTLDGEAINLFLPSSFVQDWQTLFSQIS</sequence>
<dbReference type="EMBL" id="JBHFNT010000139">
    <property type="protein sequence ID" value="MFB2836085.1"/>
    <property type="molecule type" value="Genomic_DNA"/>
</dbReference>
<accession>A0ABV4WM08</accession>
<reference evidence="1 2" key="1">
    <citation type="submission" date="2024-09" db="EMBL/GenBank/DDBJ databases">
        <title>Floridaenema gen nov. (Aerosakkonemataceae, Aerosakkonematales ord. nov., Cyanobacteria) from benthic tropical and subtropical fresh waters, with the description of four new species.</title>
        <authorList>
            <person name="Moretto J.A."/>
            <person name="Berthold D.E."/>
            <person name="Lefler F.W."/>
            <person name="Huang I.-S."/>
            <person name="Laughinghouse H. IV."/>
        </authorList>
    </citation>
    <scope>NUCLEOTIDE SEQUENCE [LARGE SCALE GENOMIC DNA]</scope>
    <source>
        <strain evidence="1 2">BLCC-F167</strain>
    </source>
</reference>
<dbReference type="Proteomes" id="UP001576780">
    <property type="component" value="Unassembled WGS sequence"/>
</dbReference>
<evidence type="ECO:0000313" key="2">
    <source>
        <dbReference type="Proteomes" id="UP001576780"/>
    </source>
</evidence>
<dbReference type="InterPro" id="IPR021469">
    <property type="entry name" value="DUF3122"/>
</dbReference>
<proteinExistence type="predicted"/>